<proteinExistence type="predicted"/>
<dbReference type="EMBL" id="LT607750">
    <property type="protein sequence ID" value="SCG63692.1"/>
    <property type="molecule type" value="Genomic_DNA"/>
</dbReference>
<sequence length="328" mass="36470">MNVLLWHVHGSWTTSFVHGKHHYLIPVTPDRGPYGLGRARTYPWPDTAVEVTPDHLATTDVDLVILQRPEELDLATQWLGRRPGHDLPAIYVEHNTPKGDVPNTRHPMAGRDDLLIAHVTHFNELFWDTAGTRTAVVEHGILPPRYEWSGELDRLAVVTNEPVRRWRVTGTDLMPRFARVAPLDVFGMGVAGLPEALARAGAPDGLPVTGHDDLPQDRMHAEVARRRAYLHLCRWTSLGLSLIEAMAIGMPVVALATTEAVDAVPTDAGVLSTRVDTLVEAARWLTTDRDAAARLGARGREVAKERFGLDRFLADWDRLMEEETCGSR</sequence>
<evidence type="ECO:0000256" key="1">
    <source>
        <dbReference type="ARBA" id="ARBA00022679"/>
    </source>
</evidence>
<dbReference type="RefSeq" id="WP_088995062.1">
    <property type="nucleotide sequence ID" value="NZ_LT607750.1"/>
</dbReference>
<reference evidence="3 4" key="1">
    <citation type="submission" date="2016-06" db="EMBL/GenBank/DDBJ databases">
        <authorList>
            <person name="Kjaerup R.B."/>
            <person name="Dalgaard T.S."/>
            <person name="Juul-Madsen H.R."/>
        </authorList>
    </citation>
    <scope>NUCLEOTIDE SEQUENCE [LARGE SCALE GENOMIC DNA]</scope>
    <source>
        <strain evidence="3 4">DSM 43904</strain>
    </source>
</reference>
<evidence type="ECO:0000259" key="2">
    <source>
        <dbReference type="Pfam" id="PF00534"/>
    </source>
</evidence>
<name>A0A1C5IZD2_9ACTN</name>
<dbReference type="Proteomes" id="UP000198217">
    <property type="component" value="Chromosome I"/>
</dbReference>
<protein>
    <submittedName>
        <fullName evidence="3">Glycosyl transferases group 1</fullName>
    </submittedName>
</protein>
<dbReference type="Pfam" id="PF00534">
    <property type="entry name" value="Glycos_transf_1"/>
    <property type="match status" value="1"/>
</dbReference>
<dbReference type="SUPFAM" id="SSF53756">
    <property type="entry name" value="UDP-Glycosyltransferase/glycogen phosphorylase"/>
    <property type="match status" value="1"/>
</dbReference>
<accession>A0A1C5IZD2</accession>
<feature type="domain" description="Glycosyl transferase family 1" evidence="2">
    <location>
        <begin position="214"/>
        <end position="301"/>
    </location>
</feature>
<evidence type="ECO:0000313" key="3">
    <source>
        <dbReference type="EMBL" id="SCG63692.1"/>
    </source>
</evidence>
<keyword evidence="4" id="KW-1185">Reference proteome</keyword>
<keyword evidence="1 3" id="KW-0808">Transferase</keyword>
<dbReference type="InterPro" id="IPR001296">
    <property type="entry name" value="Glyco_trans_1"/>
</dbReference>
<dbReference type="Gene3D" id="3.40.50.2000">
    <property type="entry name" value="Glycogen Phosphorylase B"/>
    <property type="match status" value="1"/>
</dbReference>
<evidence type="ECO:0000313" key="4">
    <source>
        <dbReference type="Proteomes" id="UP000198217"/>
    </source>
</evidence>
<dbReference type="AlphaFoldDB" id="A0A1C5IZD2"/>
<organism evidence="3 4">
    <name type="scientific">Micromonospora echinaurantiaca</name>
    <dbReference type="NCBI Taxonomy" id="47857"/>
    <lineage>
        <taxon>Bacteria</taxon>
        <taxon>Bacillati</taxon>
        <taxon>Actinomycetota</taxon>
        <taxon>Actinomycetes</taxon>
        <taxon>Micromonosporales</taxon>
        <taxon>Micromonosporaceae</taxon>
        <taxon>Micromonospora</taxon>
    </lineage>
</organism>
<dbReference type="GO" id="GO:0016757">
    <property type="term" value="F:glycosyltransferase activity"/>
    <property type="evidence" value="ECO:0007669"/>
    <property type="project" value="InterPro"/>
</dbReference>
<gene>
    <name evidence="3" type="ORF">GA0070609_3897</name>
</gene>